<dbReference type="Pfam" id="PF26147">
    <property type="entry name" value="AB_HYDROLASE_YMC0-YMC35"/>
    <property type="match status" value="1"/>
</dbReference>
<dbReference type="InterPro" id="IPR058933">
    <property type="entry name" value="YMC020W-like_ab_hydrolase"/>
</dbReference>
<evidence type="ECO:0000313" key="3">
    <source>
        <dbReference type="EMBL" id="KAH3662956.1"/>
    </source>
</evidence>
<protein>
    <recommendedName>
        <fullName evidence="2">YMC020W-like alpha/beta hydrolase domain-containing protein</fullName>
    </recommendedName>
</protein>
<reference evidence="3" key="2">
    <citation type="submission" date="2021-01" db="EMBL/GenBank/DDBJ databases">
        <authorList>
            <person name="Schikora-Tamarit M.A."/>
        </authorList>
    </citation>
    <scope>NUCLEOTIDE SEQUENCE</scope>
    <source>
        <strain evidence="3">NCAIM Y.01608</strain>
    </source>
</reference>
<comment type="caution">
    <text evidence="3">The sequence shown here is derived from an EMBL/GenBank/DDBJ whole genome shotgun (WGS) entry which is preliminary data.</text>
</comment>
<dbReference type="PANTHER" id="PTHR47349:SF1">
    <property type="entry name" value="AER328WP"/>
    <property type="match status" value="1"/>
</dbReference>
<accession>A0A9P8T1V6</accession>
<evidence type="ECO:0000313" key="4">
    <source>
        <dbReference type="Proteomes" id="UP000788993"/>
    </source>
</evidence>
<feature type="compositionally biased region" description="Polar residues" evidence="1">
    <location>
        <begin position="7"/>
        <end position="25"/>
    </location>
</feature>
<proteinExistence type="predicted"/>
<feature type="compositionally biased region" description="Polar residues" evidence="1">
    <location>
        <begin position="40"/>
        <end position="61"/>
    </location>
</feature>
<feature type="domain" description="YMC020W-like alpha/beta hydrolase" evidence="2">
    <location>
        <begin position="288"/>
        <end position="606"/>
    </location>
</feature>
<sequence length="657" mass="74613">MGKPESPQKSSVERSQSTNSISSLLKNRFKKNQQDDNKQLKSPQTDIAETPEQDGNNSQTTEEQDLTLEQYRSQIKEQSGTSQEDLSHAQDGFLNRWGLWGQEQQSSWSSWIGTFGRQTATQSHTNAASNVAESEVRGWWGWPWSAAANENSKDQASLRTREDERVKAAVDQLSVLGPQIQRTTSWAFETHYGNKGGELSIFGTATSNSPVHCESLPKTQYENQEASIDKLEETFSDVVPDISYNYRDLTRRTKLRLLLSKICPVPLVPPEMHLYHDPTFNEPLLGKTETKKALIISIHGFLPFKMIKSLIGQPTGSATIMTEKITDCLREWGRNHGVNMDIETISMDGSGRILERVNSCLFLLLDNWLDSILNCDYLFVASHSQTVPVAIHVISRLITAGYIDNIEKAGLINISGVCLGPYKGLDSKLSVRAYTPFENDVLMELFDFQDDETVQSKELARHIEILLRKNVKLTFVGSMDDQFVPLYSSMCAHLNHPNIYRCVYLKNNTPEFLRQLVTLVMIVRNLNYDDHELLVEINSYLQGTLGAGSHGNIITNKNVYRVGIANILETSNPVAHHRLNVKPINVKKFCFNQYHLPWCLRGFLQEVLKLRSFPTRELLQNLFDAYRQWDPQSKQHKDLKYIIEVLGKSPIGELCMD</sequence>
<organism evidence="3 4">
    <name type="scientific">Ogataea polymorpha</name>
    <dbReference type="NCBI Taxonomy" id="460523"/>
    <lineage>
        <taxon>Eukaryota</taxon>
        <taxon>Fungi</taxon>
        <taxon>Dikarya</taxon>
        <taxon>Ascomycota</taxon>
        <taxon>Saccharomycotina</taxon>
        <taxon>Pichiomycetes</taxon>
        <taxon>Pichiales</taxon>
        <taxon>Pichiaceae</taxon>
        <taxon>Ogataea</taxon>
    </lineage>
</organism>
<evidence type="ECO:0000259" key="2">
    <source>
        <dbReference type="Pfam" id="PF26147"/>
    </source>
</evidence>
<reference evidence="3" key="1">
    <citation type="journal article" date="2021" name="Open Biol.">
        <title>Shared evolutionary footprints suggest mitochondrial oxidative damage underlies multiple complex I losses in fungi.</title>
        <authorList>
            <person name="Schikora-Tamarit M.A."/>
            <person name="Marcet-Houben M."/>
            <person name="Nosek J."/>
            <person name="Gabaldon T."/>
        </authorList>
    </citation>
    <scope>NUCLEOTIDE SEQUENCE</scope>
    <source>
        <strain evidence="3">NCAIM Y.01608</strain>
    </source>
</reference>
<evidence type="ECO:0000256" key="1">
    <source>
        <dbReference type="SAM" id="MobiDB-lite"/>
    </source>
</evidence>
<dbReference type="EMBL" id="JAEUBD010001266">
    <property type="protein sequence ID" value="KAH3662956.1"/>
    <property type="molecule type" value="Genomic_DNA"/>
</dbReference>
<name>A0A9P8T1V6_9ASCO</name>
<dbReference type="AlphaFoldDB" id="A0A9P8T1V6"/>
<dbReference type="Proteomes" id="UP000788993">
    <property type="component" value="Unassembled WGS sequence"/>
</dbReference>
<dbReference type="InterPro" id="IPR058934">
    <property type="entry name" value="YMC020W-like"/>
</dbReference>
<dbReference type="PANTHER" id="PTHR47349">
    <property type="entry name" value="CHROMOSOME 8, WHOLE GENOME SHOTGUN SEQUENCE"/>
    <property type="match status" value="1"/>
</dbReference>
<feature type="region of interest" description="Disordered" evidence="1">
    <location>
        <begin position="1"/>
        <end position="65"/>
    </location>
</feature>
<gene>
    <name evidence="3" type="ORF">OGATHE_004532</name>
</gene>
<keyword evidence="4" id="KW-1185">Reference proteome</keyword>